<dbReference type="AlphaFoldDB" id="A0A7E4W3A8"/>
<dbReference type="PROSITE" id="PS00022">
    <property type="entry name" value="EGF_1"/>
    <property type="match status" value="1"/>
</dbReference>
<reference evidence="5" key="2">
    <citation type="submission" date="2020-10" db="UniProtKB">
        <authorList>
            <consortium name="WormBaseParasite"/>
        </authorList>
    </citation>
    <scope>IDENTIFICATION</scope>
</reference>
<dbReference type="SUPFAM" id="SSF49854">
    <property type="entry name" value="Spermadhesin, CUB domain"/>
    <property type="match status" value="1"/>
</dbReference>
<name>A0A7E4W3A8_PANRE</name>
<dbReference type="InterPro" id="IPR000859">
    <property type="entry name" value="CUB_dom"/>
</dbReference>
<dbReference type="SMART" id="SM00042">
    <property type="entry name" value="CUB"/>
    <property type="match status" value="1"/>
</dbReference>
<protein>
    <submittedName>
        <fullName evidence="5">CUB domain-containing protein</fullName>
    </submittedName>
</protein>
<comment type="caution">
    <text evidence="2">Lacks conserved residue(s) required for the propagation of feature annotation.</text>
</comment>
<feature type="domain" description="CUB" evidence="3">
    <location>
        <begin position="67"/>
        <end position="183"/>
    </location>
</feature>
<evidence type="ECO:0000256" key="2">
    <source>
        <dbReference type="PROSITE-ProRule" id="PRU00059"/>
    </source>
</evidence>
<sequence length="183" mass="20273">MGNSVYASASVFKAVNDYYDCAKVCIFKLSCRNGGYQNPANCISCNCPEGFGGPLCERRENSVVATCGGDFKATSVWQTLSATLDRRIGRTPFPFSCYFHIKAPAGKRVMIQLETLRMTCSTACSMNNLMINLGENWYTGSMRLCCTSDIEKYGTFTTAENLAVMGLYSRLNSVYFSVKYKIT</sequence>
<evidence type="ECO:0000313" key="5">
    <source>
        <dbReference type="WBParaSite" id="Pan_g6550.t1"/>
    </source>
</evidence>
<accession>A0A7E4W3A8</accession>
<organism evidence="4 5">
    <name type="scientific">Panagrellus redivivus</name>
    <name type="common">Microworm</name>
    <dbReference type="NCBI Taxonomy" id="6233"/>
    <lineage>
        <taxon>Eukaryota</taxon>
        <taxon>Metazoa</taxon>
        <taxon>Ecdysozoa</taxon>
        <taxon>Nematoda</taxon>
        <taxon>Chromadorea</taxon>
        <taxon>Rhabditida</taxon>
        <taxon>Tylenchina</taxon>
        <taxon>Panagrolaimomorpha</taxon>
        <taxon>Panagrolaimoidea</taxon>
        <taxon>Panagrolaimidae</taxon>
        <taxon>Panagrellus</taxon>
    </lineage>
</organism>
<evidence type="ECO:0000313" key="4">
    <source>
        <dbReference type="Proteomes" id="UP000492821"/>
    </source>
</evidence>
<dbReference type="PROSITE" id="PS01180">
    <property type="entry name" value="CUB"/>
    <property type="match status" value="1"/>
</dbReference>
<evidence type="ECO:0000259" key="3">
    <source>
        <dbReference type="PROSITE" id="PS01180"/>
    </source>
</evidence>
<dbReference type="Proteomes" id="UP000492821">
    <property type="component" value="Unassembled WGS sequence"/>
</dbReference>
<dbReference type="InterPro" id="IPR035914">
    <property type="entry name" value="Sperma_CUB_dom_sf"/>
</dbReference>
<keyword evidence="4" id="KW-1185">Reference proteome</keyword>
<dbReference type="WBParaSite" id="Pan_g6550.t1">
    <property type="protein sequence ID" value="Pan_g6550.t1"/>
    <property type="gene ID" value="Pan_g6550"/>
</dbReference>
<reference evidence="4" key="1">
    <citation type="journal article" date="2013" name="Genetics">
        <title>The draft genome and transcriptome of Panagrellus redivivus are shaped by the harsh demands of a free-living lifestyle.</title>
        <authorList>
            <person name="Srinivasan J."/>
            <person name="Dillman A.R."/>
            <person name="Macchietto M.G."/>
            <person name="Heikkinen L."/>
            <person name="Lakso M."/>
            <person name="Fracchia K.M."/>
            <person name="Antoshechkin I."/>
            <person name="Mortazavi A."/>
            <person name="Wong G."/>
            <person name="Sternberg P.W."/>
        </authorList>
    </citation>
    <scope>NUCLEOTIDE SEQUENCE [LARGE SCALE GENOMIC DNA]</scope>
    <source>
        <strain evidence="4">MT8872</strain>
    </source>
</reference>
<evidence type="ECO:0000256" key="1">
    <source>
        <dbReference type="ARBA" id="ARBA00023157"/>
    </source>
</evidence>
<dbReference type="InterPro" id="IPR000742">
    <property type="entry name" value="EGF"/>
</dbReference>
<keyword evidence="1" id="KW-1015">Disulfide bond</keyword>
<proteinExistence type="predicted"/>
<dbReference type="PROSITE" id="PS01186">
    <property type="entry name" value="EGF_2"/>
    <property type="match status" value="1"/>
</dbReference>
<dbReference type="Gene3D" id="2.60.120.290">
    <property type="entry name" value="Spermadhesin, CUB domain"/>
    <property type="match status" value="1"/>
</dbReference>